<dbReference type="EMBL" id="FNGO01000024">
    <property type="protein sequence ID" value="SDM27345.1"/>
    <property type="molecule type" value="Genomic_DNA"/>
</dbReference>
<keyword evidence="2" id="KW-1185">Reference proteome</keyword>
<name>A0A1G9RXX8_9FIRM</name>
<reference evidence="1 2" key="1">
    <citation type="submission" date="2016-10" db="EMBL/GenBank/DDBJ databases">
        <authorList>
            <person name="de Groot N.N."/>
        </authorList>
    </citation>
    <scope>NUCLEOTIDE SEQUENCE [LARGE SCALE GENOMIC DNA]</scope>
    <source>
        <strain evidence="1 2">SLAS-1</strain>
    </source>
</reference>
<organism evidence="1 2">
    <name type="scientific">Halarsenatibacter silvermanii</name>
    <dbReference type="NCBI Taxonomy" id="321763"/>
    <lineage>
        <taxon>Bacteria</taxon>
        <taxon>Bacillati</taxon>
        <taxon>Bacillota</taxon>
        <taxon>Clostridia</taxon>
        <taxon>Halanaerobiales</taxon>
        <taxon>Halarsenatibacteraceae</taxon>
        <taxon>Halarsenatibacter</taxon>
    </lineage>
</organism>
<dbReference type="AlphaFoldDB" id="A0A1G9RXX8"/>
<proteinExistence type="predicted"/>
<accession>A0A1G9RXX8</accession>
<sequence>MGKALGEIAEERPEDFDFALDSLIQKAEKQIEQADILLREYLILTIVTTVA</sequence>
<evidence type="ECO:0000313" key="2">
    <source>
        <dbReference type="Proteomes" id="UP000199476"/>
    </source>
</evidence>
<dbReference type="Proteomes" id="UP000199476">
    <property type="component" value="Unassembled WGS sequence"/>
</dbReference>
<evidence type="ECO:0000313" key="1">
    <source>
        <dbReference type="EMBL" id="SDM27345.1"/>
    </source>
</evidence>
<protein>
    <submittedName>
        <fullName evidence="1">Uncharacterized protein</fullName>
    </submittedName>
</protein>
<gene>
    <name evidence="1" type="ORF">SAMN04488692_12425</name>
</gene>